<dbReference type="OrthoDB" id="122837at2759"/>
<feature type="compositionally biased region" description="Low complexity" evidence="1">
    <location>
        <begin position="239"/>
        <end position="253"/>
    </location>
</feature>
<reference evidence="3" key="1">
    <citation type="submission" date="2021-02" db="EMBL/GenBank/DDBJ databases">
        <authorList>
            <person name="Palmer J.M."/>
        </authorList>
    </citation>
    <scope>NUCLEOTIDE SEQUENCE</scope>
    <source>
        <strain evidence="3">SCRP734</strain>
    </source>
</reference>
<dbReference type="CDD" id="cd00014">
    <property type="entry name" value="CH_SF"/>
    <property type="match status" value="1"/>
</dbReference>
<evidence type="ECO:0000256" key="1">
    <source>
        <dbReference type="SAM" id="MobiDB-lite"/>
    </source>
</evidence>
<keyword evidence="4" id="KW-1185">Reference proteome</keyword>
<feature type="compositionally biased region" description="Basic and acidic residues" evidence="1">
    <location>
        <begin position="143"/>
        <end position="153"/>
    </location>
</feature>
<organism evidence="3 4">
    <name type="scientific">Phytophthora pseudosyringae</name>
    <dbReference type="NCBI Taxonomy" id="221518"/>
    <lineage>
        <taxon>Eukaryota</taxon>
        <taxon>Sar</taxon>
        <taxon>Stramenopiles</taxon>
        <taxon>Oomycota</taxon>
        <taxon>Peronosporomycetes</taxon>
        <taxon>Peronosporales</taxon>
        <taxon>Peronosporaceae</taxon>
        <taxon>Phytophthora</taxon>
    </lineage>
</organism>
<feature type="compositionally biased region" description="Basic residues" evidence="1">
    <location>
        <begin position="225"/>
        <end position="238"/>
    </location>
</feature>
<feature type="compositionally biased region" description="Basic residues" evidence="1">
    <location>
        <begin position="977"/>
        <end position="990"/>
    </location>
</feature>
<comment type="caution">
    <text evidence="3">The sequence shown here is derived from an EMBL/GenBank/DDBJ whole genome shotgun (WGS) entry which is preliminary data.</text>
</comment>
<feature type="compositionally biased region" description="Basic and acidic residues" evidence="1">
    <location>
        <begin position="254"/>
        <end position="266"/>
    </location>
</feature>
<feature type="domain" description="Calponin-homology (CH)" evidence="2">
    <location>
        <begin position="860"/>
        <end position="977"/>
    </location>
</feature>
<protein>
    <recommendedName>
        <fullName evidence="2">Calponin-homology (CH) domain-containing protein</fullName>
    </recommendedName>
</protein>
<dbReference type="PROSITE" id="PS50021">
    <property type="entry name" value="CH"/>
    <property type="match status" value="1"/>
</dbReference>
<evidence type="ECO:0000259" key="2">
    <source>
        <dbReference type="PROSITE" id="PS50021"/>
    </source>
</evidence>
<feature type="region of interest" description="Disordered" evidence="1">
    <location>
        <begin position="475"/>
        <end position="508"/>
    </location>
</feature>
<dbReference type="AlphaFoldDB" id="A0A8T1WAH1"/>
<proteinExistence type="predicted"/>
<dbReference type="InterPro" id="IPR001715">
    <property type="entry name" value="CH_dom"/>
</dbReference>
<feature type="region of interest" description="Disordered" evidence="1">
    <location>
        <begin position="977"/>
        <end position="996"/>
    </location>
</feature>
<evidence type="ECO:0000313" key="4">
    <source>
        <dbReference type="Proteomes" id="UP000694044"/>
    </source>
</evidence>
<feature type="region of interest" description="Disordered" evidence="1">
    <location>
        <begin position="166"/>
        <end position="266"/>
    </location>
</feature>
<sequence length="996" mass="110275">MELSVVTASIDDEETNGSVRQRLLLHWVNSLPLTKCLLVEELRDLRFGDVLYEMVQWLQDNSADAGTAATGDGVSDSEAFGTGEILERLRRVVQFAASECRSRDEDAMYIVNDADCLARVMSGESDAICAVLTVLKRLSVQRMQDHQSSESHKAALRRRREQEKIIEHSLQQENPTEKVTRRGEHKPKRVQTPSSRSRARVNTAKPSKDVRKAGAPQHKLNEKKQSKRKPTTGAKRRLGTGPTAGTAPIAPIAVDKKKKSDQPSIFHDDSGLRVFSMLDPIAKYPSSSEPSNSKCVEVPDSEDARAVRVCNWARLVLQVDMPLEQIFTKQLEGWRLQSPRKVGQLFANGVLLCRIAGAIVHRCGGQLNYSTFKAIDMNFDEFGAVNTPAGRRRSFMLTLSTFKRLGISSEALNSLELLQQREKQVTPKSIWWALDEVLTSVERLARAVSAPNAQNTEESGVDAVPETFPTVARKKKNANHGEGQFAVSPKHLHSPQSRRKKTTEIDRTGCAPLKRGLPYITAEQMHVVNEWLVDVGFDAKKVSGRGVLQDPMRNGVLLCALLMREMKSAPFSYFKNPRTLTEMRENISKAFESLGKHVPPCYVTTSAEQSVLIGDRQVAYGVLWHLWQASQTTFSSGKAKEDVELPPSDCHDTRIAEEVELAGKLSAPVQPSPLLLDIPAVALAGQGKLAVRDDLVTSYQVKLHDTFVRRLAWSENDPNGNFDDDDVFPVPKAPFSSPVYKDYFDPLSMKAHESGTSHSVVDDLLPIRPDGSGFAENSSYDRKIPPRIAIGELSGELVIQEHPSQSEYREQSCTAAVVTSIADPIELTEQGNDGNATEAGAPSPVKCFTSQAQLNASVAREPVEEILHWLKRLGVRLQNASAFHDATASLTEFQSGILLCCIVEKVELMRSLPGITRPTGKQPLSKASALHNITKALNLLQQKKTMPLHLLRRAIAIHAGNRDVILQLLVQIRKAYGHHHHHAPRRRPKHPLSSAA</sequence>
<name>A0A8T1WAH1_9STRA</name>
<dbReference type="EMBL" id="JAGDFM010000050">
    <property type="protein sequence ID" value="KAG7389063.1"/>
    <property type="molecule type" value="Genomic_DNA"/>
</dbReference>
<gene>
    <name evidence="3" type="ORF">PHYPSEUDO_011332</name>
</gene>
<feature type="region of interest" description="Disordered" evidence="1">
    <location>
        <begin position="141"/>
        <end position="160"/>
    </location>
</feature>
<dbReference type="Proteomes" id="UP000694044">
    <property type="component" value="Unassembled WGS sequence"/>
</dbReference>
<accession>A0A8T1WAH1</accession>
<evidence type="ECO:0000313" key="3">
    <source>
        <dbReference type="EMBL" id="KAG7389063.1"/>
    </source>
</evidence>
<feature type="compositionally biased region" description="Basic residues" evidence="1">
    <location>
        <begin position="490"/>
        <end position="501"/>
    </location>
</feature>